<evidence type="ECO:0000313" key="3">
    <source>
        <dbReference type="Proteomes" id="UP000030856"/>
    </source>
</evidence>
<reference evidence="2 3" key="1">
    <citation type="journal article" date="2014" name="BMC Genomics">
        <title>The genome of the intracellular bacterium of the coastal bivalve, Solemya velum: a blueprint for thriving in and out of symbiosis.</title>
        <authorList>
            <person name="Dmytrenko O."/>
            <person name="Russell S.L."/>
            <person name="Loo W.T."/>
            <person name="Fontanez K.M."/>
            <person name="Liao L."/>
            <person name="Roeselers G."/>
            <person name="Sharma R."/>
            <person name="Stewart F.J."/>
            <person name="Newton I.L."/>
            <person name="Woyke T."/>
            <person name="Wu D."/>
            <person name="Lang J.M."/>
            <person name="Eisen J.A."/>
            <person name="Cavanaugh C.M."/>
        </authorList>
    </citation>
    <scope>NUCLEOTIDE SEQUENCE [LARGE SCALE GENOMIC DNA]</scope>
    <source>
        <strain evidence="2 3">WH</strain>
    </source>
</reference>
<dbReference type="eggNOG" id="COG1652">
    <property type="taxonomic scope" value="Bacteria"/>
</dbReference>
<proteinExistence type="predicted"/>
<dbReference type="AlphaFoldDB" id="A0A0B0H1K6"/>
<evidence type="ECO:0000313" key="2">
    <source>
        <dbReference type="EMBL" id="KHF24098.1"/>
    </source>
</evidence>
<dbReference type="Proteomes" id="UP000030856">
    <property type="component" value="Unassembled WGS sequence"/>
</dbReference>
<dbReference type="RefSeq" id="WP_043118139.1">
    <property type="nucleotide sequence ID" value="NZ_JRAA01000003.1"/>
</dbReference>
<dbReference type="OrthoDB" id="9765158at2"/>
<evidence type="ECO:0000256" key="1">
    <source>
        <dbReference type="SAM" id="SignalP"/>
    </source>
</evidence>
<feature type="chain" id="PRO_5002073590" evidence="1">
    <location>
        <begin position="27"/>
        <end position="316"/>
    </location>
</feature>
<dbReference type="EMBL" id="JRAA01000003">
    <property type="protein sequence ID" value="KHF24098.1"/>
    <property type="molecule type" value="Genomic_DNA"/>
</dbReference>
<organism evidence="2 3">
    <name type="scientific">Solemya velum gill symbiont</name>
    <dbReference type="NCBI Taxonomy" id="2340"/>
    <lineage>
        <taxon>Bacteria</taxon>
        <taxon>Pseudomonadati</taxon>
        <taxon>Pseudomonadota</taxon>
        <taxon>Gammaproteobacteria</taxon>
        <taxon>sulfur-oxidizing symbionts</taxon>
    </lineage>
</organism>
<dbReference type="InterPro" id="IPR052196">
    <property type="entry name" value="Bact_Kbp"/>
</dbReference>
<keyword evidence="1" id="KW-0732">Signal</keyword>
<gene>
    <name evidence="2" type="ORF">JV46_25890</name>
</gene>
<keyword evidence="3" id="KW-1185">Reference proteome</keyword>
<dbReference type="PANTHER" id="PTHR34700:SF8">
    <property type="entry name" value="POTASSIUM BINDING PROTEIN KBP"/>
    <property type="match status" value="1"/>
</dbReference>
<dbReference type="PANTHER" id="PTHR34700">
    <property type="entry name" value="POTASSIUM BINDING PROTEIN KBP"/>
    <property type="match status" value="1"/>
</dbReference>
<accession>A0A0B0H1K6</accession>
<dbReference type="STRING" id="2340.JV46_25890"/>
<feature type="signal peptide" evidence="1">
    <location>
        <begin position="1"/>
        <end position="26"/>
    </location>
</feature>
<dbReference type="PROSITE" id="PS51257">
    <property type="entry name" value="PROKAR_LIPOPROTEIN"/>
    <property type="match status" value="1"/>
</dbReference>
<protein>
    <submittedName>
        <fullName evidence="2">Uncharacterized protein</fullName>
    </submittedName>
</protein>
<comment type="caution">
    <text evidence="2">The sequence shown here is derived from an EMBL/GenBank/DDBJ whole genome shotgun (WGS) entry which is preliminary data.</text>
</comment>
<name>A0A0B0H1K6_SOVGS</name>
<sequence length="316" mass="34870">MYYTIIRTITSLSLLAAVLTFSCATAADNMRPVITPKTPHMHFKDYKSFIPKLHLLQANQVNELPYIVGIEEDTLMATPGDLIYVRGLNSYRGRKYDIIRPDDRYYDHDTGELLGISGVHIGTATTLGGDDPKTMRVESIQVEVRRGDLLLPARKSALAKGLKHPKGPRHRVAGHVIDTIHGVIRASHYEVVVIDRGSRDGLKPGDILAVNSPSRQAVDQYTKHPPLPTSGDPISAQVVYTPHEEFLESYEGQKGNMGGIVVDTAVEVTRLPQESIGHVLVFQTHERVSFAMITNASRAISVGHIVTNPIARPPRH</sequence>